<dbReference type="SUPFAM" id="SSF51316">
    <property type="entry name" value="Mss4-like"/>
    <property type="match status" value="1"/>
</dbReference>
<dbReference type="InterPro" id="IPR011323">
    <property type="entry name" value="Mss4/transl-control_tumour"/>
</dbReference>
<dbReference type="InterPro" id="IPR011057">
    <property type="entry name" value="Mss4-like_sf"/>
</dbReference>
<reference evidence="5" key="1">
    <citation type="journal article" date="2022" name="bioRxiv">
        <title>Genomics of Preaxostyla Flagellates Illuminates Evolutionary Transitions and the Path Towards Mitochondrial Loss.</title>
        <authorList>
            <person name="Novak L.V.F."/>
            <person name="Treitli S.C."/>
            <person name="Pyrih J."/>
            <person name="Halakuc P."/>
            <person name="Pipaliya S.V."/>
            <person name="Vacek V."/>
            <person name="Brzon O."/>
            <person name="Soukal P."/>
            <person name="Eme L."/>
            <person name="Dacks J.B."/>
            <person name="Karnkowska A."/>
            <person name="Elias M."/>
            <person name="Hampl V."/>
        </authorList>
    </citation>
    <scope>NUCLEOTIDE SEQUENCE</scope>
    <source>
        <strain evidence="5">RCP-MX</strain>
    </source>
</reference>
<protein>
    <submittedName>
        <fullName evidence="5">Uncharacterized protein</fullName>
    </submittedName>
</protein>
<evidence type="ECO:0000313" key="6">
    <source>
        <dbReference type="Proteomes" id="UP001141327"/>
    </source>
</evidence>
<dbReference type="PANTHER" id="PTHR13276:SF0">
    <property type="entry name" value="GUANINE NUCLEOTIDE EXCHANGE FACTOR MSS4"/>
    <property type="match status" value="1"/>
</dbReference>
<accession>A0ABQ8UX91</accession>
<dbReference type="EMBL" id="JAPMOS010000007">
    <property type="protein sequence ID" value="KAJ4461385.1"/>
    <property type="molecule type" value="Genomic_DNA"/>
</dbReference>
<keyword evidence="6" id="KW-1185">Reference proteome</keyword>
<name>A0ABQ8UX91_9EUKA</name>
<evidence type="ECO:0000256" key="2">
    <source>
        <dbReference type="ARBA" id="ARBA00022658"/>
    </source>
</evidence>
<dbReference type="PROSITE" id="PS51796">
    <property type="entry name" value="MSS4"/>
    <property type="match status" value="1"/>
</dbReference>
<gene>
    <name evidence="5" type="ORF">PAPYR_1944</name>
</gene>
<organism evidence="5 6">
    <name type="scientific">Paratrimastix pyriformis</name>
    <dbReference type="NCBI Taxonomy" id="342808"/>
    <lineage>
        <taxon>Eukaryota</taxon>
        <taxon>Metamonada</taxon>
        <taxon>Preaxostyla</taxon>
        <taxon>Paratrimastigidae</taxon>
        <taxon>Paratrimastix</taxon>
    </lineage>
</organism>
<dbReference type="Pfam" id="PF04421">
    <property type="entry name" value="Mss4"/>
    <property type="match status" value="1"/>
</dbReference>
<keyword evidence="3" id="KW-0653">Protein transport</keyword>
<feature type="compositionally biased region" description="Low complexity" evidence="4">
    <location>
        <begin position="102"/>
        <end position="116"/>
    </location>
</feature>
<feature type="region of interest" description="Disordered" evidence="4">
    <location>
        <begin position="96"/>
        <end position="116"/>
    </location>
</feature>
<keyword evidence="1" id="KW-0813">Transport</keyword>
<evidence type="ECO:0000256" key="3">
    <source>
        <dbReference type="ARBA" id="ARBA00022927"/>
    </source>
</evidence>
<proteinExistence type="predicted"/>
<dbReference type="Proteomes" id="UP001141327">
    <property type="component" value="Unassembled WGS sequence"/>
</dbReference>
<evidence type="ECO:0000313" key="5">
    <source>
        <dbReference type="EMBL" id="KAJ4461385.1"/>
    </source>
</evidence>
<evidence type="ECO:0000256" key="4">
    <source>
        <dbReference type="SAM" id="MobiDB-lite"/>
    </source>
</evidence>
<keyword evidence="2" id="KW-0344">Guanine-nucleotide releasing factor</keyword>
<evidence type="ECO:0000256" key="1">
    <source>
        <dbReference type="ARBA" id="ARBA00022448"/>
    </source>
</evidence>
<dbReference type="Gene3D" id="2.170.150.10">
    <property type="entry name" value="Metal Binding Protein, Guanine Nucleotide Exchange Factor, Chain A"/>
    <property type="match status" value="1"/>
</dbReference>
<sequence length="156" mass="16428">MSAGVPVVPAEPMNIDGNGNNAQAIHCRFCNEIILQPHKGKSVDVGVLLPNIGARNPHDGEVLRRWWRLTNMMQFENIGFTHGVTPDGQILISPDGVGDAHGAPAPSATAPAPAASTGAPTPFVRFLSCANCDRGPVGVALSRTEFLVAADRVAYH</sequence>
<comment type="caution">
    <text evidence="5">The sequence shown here is derived from an EMBL/GenBank/DDBJ whole genome shotgun (WGS) entry which is preliminary data.</text>
</comment>
<dbReference type="InterPro" id="IPR007515">
    <property type="entry name" value="Mss4"/>
</dbReference>
<dbReference type="PANTHER" id="PTHR13276">
    <property type="entry name" value="GUANINE NUCLEOTIDE EXCHANGE FACTOR MSS4"/>
    <property type="match status" value="1"/>
</dbReference>